<evidence type="ECO:0000256" key="1">
    <source>
        <dbReference type="SAM" id="Phobius"/>
    </source>
</evidence>
<dbReference type="Proteomes" id="UP000220133">
    <property type="component" value="Chromosome"/>
</dbReference>
<sequence>MPANKKYLSSPGQRVLKVTAALFGGYLVSLSFHQLLMTFLDKKTVVITSFFSMYILWAILMILAFLAKNGWKIWATYILLSLLFCAPWIYEAYIK</sequence>
<organism evidence="2 3">
    <name type="scientific">Chitinophaga caeni</name>
    <dbReference type="NCBI Taxonomy" id="2029983"/>
    <lineage>
        <taxon>Bacteria</taxon>
        <taxon>Pseudomonadati</taxon>
        <taxon>Bacteroidota</taxon>
        <taxon>Chitinophagia</taxon>
        <taxon>Chitinophagales</taxon>
        <taxon>Chitinophagaceae</taxon>
        <taxon>Chitinophaga</taxon>
    </lineage>
</organism>
<keyword evidence="1" id="KW-1133">Transmembrane helix</keyword>
<keyword evidence="1" id="KW-0472">Membrane</keyword>
<evidence type="ECO:0000313" key="2">
    <source>
        <dbReference type="EMBL" id="ATL46421.1"/>
    </source>
</evidence>
<evidence type="ECO:0000313" key="3">
    <source>
        <dbReference type="Proteomes" id="UP000220133"/>
    </source>
</evidence>
<proteinExistence type="predicted"/>
<name>A0A291QR78_9BACT</name>
<dbReference type="KEGG" id="cbae:COR50_04100"/>
<dbReference type="EMBL" id="CP023777">
    <property type="protein sequence ID" value="ATL46421.1"/>
    <property type="molecule type" value="Genomic_DNA"/>
</dbReference>
<keyword evidence="1" id="KW-0812">Transmembrane</keyword>
<feature type="transmembrane region" description="Helical" evidence="1">
    <location>
        <begin position="20"/>
        <end position="40"/>
    </location>
</feature>
<accession>A0A291QR78</accession>
<feature type="transmembrane region" description="Helical" evidence="1">
    <location>
        <begin position="46"/>
        <end position="66"/>
    </location>
</feature>
<keyword evidence="3" id="KW-1185">Reference proteome</keyword>
<protein>
    <submittedName>
        <fullName evidence="2">Uncharacterized protein</fullName>
    </submittedName>
</protein>
<gene>
    <name evidence="2" type="ORF">COR50_04100</name>
</gene>
<dbReference type="AlphaFoldDB" id="A0A291QR78"/>
<feature type="transmembrane region" description="Helical" evidence="1">
    <location>
        <begin position="73"/>
        <end position="90"/>
    </location>
</feature>
<reference evidence="2 3" key="1">
    <citation type="submission" date="2017-10" db="EMBL/GenBank/DDBJ databases">
        <title>Paenichitinophaga pekingensis gen. nov., sp. nov., isolated from activated sludge.</title>
        <authorList>
            <person name="Jin D."/>
            <person name="Kong X."/>
            <person name="Deng Y."/>
            <person name="Bai Z."/>
        </authorList>
    </citation>
    <scope>NUCLEOTIDE SEQUENCE [LARGE SCALE GENOMIC DNA]</scope>
    <source>
        <strain evidence="2 3">13</strain>
    </source>
</reference>